<organism evidence="1 2">
    <name type="scientific">Nodularia spumigena UHCC 0060</name>
    <dbReference type="NCBI Taxonomy" id="3110300"/>
    <lineage>
        <taxon>Bacteria</taxon>
        <taxon>Bacillati</taxon>
        <taxon>Cyanobacteriota</taxon>
        <taxon>Cyanophyceae</taxon>
        <taxon>Nostocales</taxon>
        <taxon>Nodulariaceae</taxon>
        <taxon>Nodularia</taxon>
    </lineage>
</organism>
<reference evidence="1 2" key="1">
    <citation type="submission" date="2023-12" db="EMBL/GenBank/DDBJ databases">
        <title>Baltic Sea Cyanobacteria.</title>
        <authorList>
            <person name="Delbaje E."/>
            <person name="Fewer D.P."/>
            <person name="Shishido T.K."/>
        </authorList>
    </citation>
    <scope>NUCLEOTIDE SEQUENCE [LARGE SCALE GENOMIC DNA]</scope>
    <source>
        <strain evidence="1 2">UHCC 0060</strain>
    </source>
</reference>
<accession>A0ABU5UR05</accession>
<evidence type="ECO:0000313" key="1">
    <source>
        <dbReference type="EMBL" id="MEA5608711.1"/>
    </source>
</evidence>
<dbReference type="PANTHER" id="PTHR34613:SF1">
    <property type="entry name" value="SLL6017 PROTEIN"/>
    <property type="match status" value="1"/>
</dbReference>
<dbReference type="PANTHER" id="PTHR34613">
    <property type="entry name" value="SLL0800 PROTEIN"/>
    <property type="match status" value="1"/>
</dbReference>
<evidence type="ECO:0000313" key="2">
    <source>
        <dbReference type="Proteomes" id="UP001303285"/>
    </source>
</evidence>
<proteinExistence type="predicted"/>
<sequence>MGRFKKSADVSTKRLISLAPDNWVKWVTQIPDIAAQEILNSEFQWISRESDVLIRAKSPQYGNFLVLNELQLRPTLDMPRRMRAYAALAEEKYKLLTYPVLINILKTTNAEISTTYESNIAGLRAIQDYRVINLWEVDVSIAFEQPLPSLLPFVPILKGGENESTIREALQILRADEQLNQLETVLAFFATFVLDSALVQEIMRWDMAVLRESPWYKEIEQRGVEQGRREELFLSIEMLLEMKFCNEGLELMPIISQVNDLERLKSFQQAIKTANTVEDLREIL</sequence>
<keyword evidence="2" id="KW-1185">Reference proteome</keyword>
<dbReference type="RefSeq" id="WP_323245860.1">
    <property type="nucleotide sequence ID" value="NZ_JAYGHK010000031.1"/>
</dbReference>
<comment type="caution">
    <text evidence="1">The sequence shown here is derived from an EMBL/GenBank/DDBJ whole genome shotgun (WGS) entry which is preliminary data.</text>
</comment>
<name>A0ABU5UR05_NODSP</name>
<gene>
    <name evidence="1" type="ORF">VB695_11635</name>
</gene>
<dbReference type="Proteomes" id="UP001303285">
    <property type="component" value="Unassembled WGS sequence"/>
</dbReference>
<protein>
    <submittedName>
        <fullName evidence="1">Rpn family recombination-promoting nuclease/putative transposase</fullName>
    </submittedName>
</protein>
<dbReference type="EMBL" id="JAYGHK010000031">
    <property type="protein sequence ID" value="MEA5608711.1"/>
    <property type="molecule type" value="Genomic_DNA"/>
</dbReference>